<accession>A0A0R0DG83</accession>
<protein>
    <submittedName>
        <fullName evidence="2">Uncharacterized protein</fullName>
    </submittedName>
</protein>
<dbReference type="OrthoDB" id="7063564at2"/>
<comment type="caution">
    <text evidence="2">The sequence shown here is derived from an EMBL/GenBank/DDBJ whole genome shotgun (WGS) entry which is preliminary data.</text>
</comment>
<keyword evidence="1" id="KW-0812">Transmembrane</keyword>
<keyword evidence="1" id="KW-0472">Membrane</keyword>
<dbReference type="PATRIC" id="fig|336566.3.peg.1190"/>
<evidence type="ECO:0000313" key="2">
    <source>
        <dbReference type="EMBL" id="KRG76820.1"/>
    </source>
</evidence>
<evidence type="ECO:0000313" key="3">
    <source>
        <dbReference type="Proteomes" id="UP000050956"/>
    </source>
</evidence>
<sequence>MSVQIKPLMCPRCGSGSSKPVAASPNLRVCSACGSEFVLSDNNAPKQVHVTHRLEPGASGSAAPGRHVGLAVGVVLLLAIGLPLLWPLLHKALPTPPDHGRLQASTVYQHKAGAYAQVQVLERTEGRDDHYRVSVSEVGNGRTLGEPLQLSYARTTLSQPPRFAHFSDGSILLIMNGQKLLALQREDARFTAVDDALVNRHPAQLGAGVSRIAPGDAQQPDSLMVTSNAGERFVVFWLSGQIVPLALLQADFQQRTTQLPAVAKPQFAFARVEGGGDGLQAASSPGLLLRYTQRIGKGGYQLLPSLAVRRQDDPAVMAAAQDFVPLAGGWVSGRERIQHAGLEGLQLIAPLQLRYRGAVLAANAQRVLIVFNTTPVTDQGRVLELLDAATGKMVWSRTLEQLPQITGSGAQLSADALPDAFYLRSNPAAPALLIDNNGEILHDFNPPAG</sequence>
<keyword evidence="3" id="KW-1185">Reference proteome</keyword>
<organism evidence="2 3">
    <name type="scientific">Stenotrophomonas ginsengisoli</name>
    <dbReference type="NCBI Taxonomy" id="336566"/>
    <lineage>
        <taxon>Bacteria</taxon>
        <taxon>Pseudomonadati</taxon>
        <taxon>Pseudomonadota</taxon>
        <taxon>Gammaproteobacteria</taxon>
        <taxon>Lysobacterales</taxon>
        <taxon>Lysobacteraceae</taxon>
        <taxon>Stenotrophomonas</taxon>
    </lineage>
</organism>
<proteinExistence type="predicted"/>
<dbReference type="RefSeq" id="WP_057637946.1">
    <property type="nucleotide sequence ID" value="NZ_LDJM01000021.1"/>
</dbReference>
<name>A0A0R0DG83_9GAMM</name>
<dbReference type="STRING" id="336566.ABB30_08900"/>
<dbReference type="AlphaFoldDB" id="A0A0R0DG83"/>
<dbReference type="Proteomes" id="UP000050956">
    <property type="component" value="Unassembled WGS sequence"/>
</dbReference>
<reference evidence="2 3" key="1">
    <citation type="submission" date="2015-05" db="EMBL/GenBank/DDBJ databases">
        <title>Genome sequencing and analysis of members of genus Stenotrophomonas.</title>
        <authorList>
            <person name="Patil P.P."/>
            <person name="Midha S."/>
            <person name="Patil P.B."/>
        </authorList>
    </citation>
    <scope>NUCLEOTIDE SEQUENCE [LARGE SCALE GENOMIC DNA]</scope>
    <source>
        <strain evidence="2 3">DSM 24757</strain>
    </source>
</reference>
<keyword evidence="1" id="KW-1133">Transmembrane helix</keyword>
<evidence type="ECO:0000256" key="1">
    <source>
        <dbReference type="SAM" id="Phobius"/>
    </source>
</evidence>
<dbReference type="EMBL" id="LDJM01000021">
    <property type="protein sequence ID" value="KRG76820.1"/>
    <property type="molecule type" value="Genomic_DNA"/>
</dbReference>
<gene>
    <name evidence="2" type="ORF">ABB30_08900</name>
</gene>
<feature type="transmembrane region" description="Helical" evidence="1">
    <location>
        <begin position="68"/>
        <end position="89"/>
    </location>
</feature>